<feature type="domain" description="NACHT" evidence="1">
    <location>
        <begin position="253"/>
        <end position="373"/>
    </location>
</feature>
<keyword evidence="3" id="KW-1185">Reference proteome</keyword>
<dbReference type="PROSITE" id="PS50837">
    <property type="entry name" value="NACHT"/>
    <property type="match status" value="1"/>
</dbReference>
<comment type="caution">
    <text evidence="2">The sequence shown here is derived from an EMBL/GenBank/DDBJ whole genome shotgun (WGS) entry which is preliminary data.</text>
</comment>
<protein>
    <submittedName>
        <fullName evidence="2">NACHT domain-containing protein</fullName>
    </submittedName>
</protein>
<evidence type="ECO:0000313" key="3">
    <source>
        <dbReference type="Proteomes" id="UP000295680"/>
    </source>
</evidence>
<dbReference type="InterPro" id="IPR007111">
    <property type="entry name" value="NACHT_NTPase"/>
</dbReference>
<dbReference type="OrthoDB" id="135105at2"/>
<evidence type="ECO:0000313" key="2">
    <source>
        <dbReference type="EMBL" id="TCO61077.1"/>
    </source>
</evidence>
<dbReference type="Proteomes" id="UP000295680">
    <property type="component" value="Unassembled WGS sequence"/>
</dbReference>
<dbReference type="RefSeq" id="WP_132116521.1">
    <property type="nucleotide sequence ID" value="NZ_SLWS01000003.1"/>
</dbReference>
<sequence length="999" mass="112916">MIDPIQITIGAFAGRVASRAINALLGPENPSLVDNVIENAYHSIEDEQGNTLAIVSDEQCSDIEAFLESKEVGSLIQSWAVLKVAGREYEDLEAPLQCIQEAFVDLATARCGGYENPWNTIAGDLWSLVTQFILAAVPMVKSHIDSEEMAAYFSRFSPGAHILQGGKRPAPRYIRDLVDLFGSVSRLSICRNAVSDIRNAAEDSYRELTLAHAHDEYRVDVDHLYVDRALKRHRSEEQYFQSDFLLSASKSIPRIVVIGDPGAGKSTLVQHTAHRLIESTESETVPILVQCRNYAANSWGVPLTSYIVDGLEVAESIQIEESTIIDALTVGSVYVIFDGVDEIIDLSRRRQFIRQIEAFSRRFPYAPMLATARRVGYARAKFDDQSFQVFELDEFSDEQVFEYVQRWFDITRRDTAEGDAFLRETASIFDIRRNPLMLSLLCTLYRARGYIPRNRRQVYRECSELLFQRWDAMRQIDQPFDHRQYGHRLMQELARFFYTSQSAQGGLEEQQLVQIIAIFFRDTASIDPPEDRVRAAQFVDFCADRAWLLSAKGYNSRGNRLFAFTHRTFMEFYAAECLVRLAQSVDEVTNAIIAAFDADPSSVVPDVMVQAIDDKYDRGAEQVLKKLLGSGRAFSGSHRDKYLSLCLRIVNSSPMSRSVSNSLPEKILGYWQVTYKSVDKSHESSVAFFELYRDPRARMIDAAHRSIEAVESTTSSSISSLDKLFATEVCKRWARFEALRVGSYFEIEWFEALSPVFDDIAIVYARRIVGDEQQLRKDNDSARRGLVRSDDEAIDSTLADYLISTGRIEKRHFNVRAGLYPRLYVPSFSIASPGSLIDTLYDALYSGASTVASHAIHATAWHMDHVAQHRMLLRDASAFNVVLDEAVNYWPQLSASEIADKLGDVTPLWEFLLWVMLVTYEAGEFKTRSVHQRLDGVVGFDNLKLVLHAYDRSSGVETGKIRPAHRTVIGNILSRFGSWATSWALEGASLTVEDNQPNV</sequence>
<dbReference type="PANTHER" id="PTHR46844:SF1">
    <property type="entry name" value="SLR5058 PROTEIN"/>
    <property type="match status" value="1"/>
</dbReference>
<name>A0A4R2JPZ6_9PSEU</name>
<proteinExistence type="predicted"/>
<dbReference type="Gene3D" id="3.40.50.300">
    <property type="entry name" value="P-loop containing nucleotide triphosphate hydrolases"/>
    <property type="match status" value="1"/>
</dbReference>
<dbReference type="InterPro" id="IPR027417">
    <property type="entry name" value="P-loop_NTPase"/>
</dbReference>
<dbReference type="PANTHER" id="PTHR46844">
    <property type="entry name" value="SLR5058 PROTEIN"/>
    <property type="match status" value="1"/>
</dbReference>
<accession>A0A4R2JPZ6</accession>
<dbReference type="EMBL" id="SLWS01000003">
    <property type="protein sequence ID" value="TCO61077.1"/>
    <property type="molecule type" value="Genomic_DNA"/>
</dbReference>
<dbReference type="SUPFAM" id="SSF52540">
    <property type="entry name" value="P-loop containing nucleoside triphosphate hydrolases"/>
    <property type="match status" value="1"/>
</dbReference>
<evidence type="ECO:0000259" key="1">
    <source>
        <dbReference type="PROSITE" id="PS50837"/>
    </source>
</evidence>
<dbReference type="AlphaFoldDB" id="A0A4R2JPZ6"/>
<reference evidence="2 3" key="1">
    <citation type="submission" date="2019-03" db="EMBL/GenBank/DDBJ databases">
        <title>Genomic Encyclopedia of Type Strains, Phase IV (KMG-IV): sequencing the most valuable type-strain genomes for metagenomic binning, comparative biology and taxonomic classification.</title>
        <authorList>
            <person name="Goeker M."/>
        </authorList>
    </citation>
    <scope>NUCLEOTIDE SEQUENCE [LARGE SCALE GENOMIC DNA]</scope>
    <source>
        <strain evidence="2 3">DSM 45934</strain>
    </source>
</reference>
<organism evidence="2 3">
    <name type="scientific">Actinocrispum wychmicini</name>
    <dbReference type="NCBI Taxonomy" id="1213861"/>
    <lineage>
        <taxon>Bacteria</taxon>
        <taxon>Bacillati</taxon>
        <taxon>Actinomycetota</taxon>
        <taxon>Actinomycetes</taxon>
        <taxon>Pseudonocardiales</taxon>
        <taxon>Pseudonocardiaceae</taxon>
        <taxon>Actinocrispum</taxon>
    </lineage>
</organism>
<dbReference type="Pfam" id="PF05729">
    <property type="entry name" value="NACHT"/>
    <property type="match status" value="1"/>
</dbReference>
<gene>
    <name evidence="2" type="ORF">EV192_103661</name>
</gene>